<dbReference type="GO" id="GO:0030151">
    <property type="term" value="F:molybdenum ion binding"/>
    <property type="evidence" value="ECO:0007669"/>
    <property type="project" value="InterPro"/>
</dbReference>
<dbReference type="CDD" id="cd02787">
    <property type="entry name" value="MopB_CT_ydeP"/>
    <property type="match status" value="1"/>
</dbReference>
<organism evidence="6 7">
    <name type="scientific">Allorhodopirellula solitaria</name>
    <dbReference type="NCBI Taxonomy" id="2527987"/>
    <lineage>
        <taxon>Bacteria</taxon>
        <taxon>Pseudomonadati</taxon>
        <taxon>Planctomycetota</taxon>
        <taxon>Planctomycetia</taxon>
        <taxon>Pirellulales</taxon>
        <taxon>Pirellulaceae</taxon>
        <taxon>Allorhodopirellula</taxon>
    </lineage>
</organism>
<dbReference type="InterPro" id="IPR006657">
    <property type="entry name" value="MoPterin_dinucl-bd_dom"/>
</dbReference>
<evidence type="ECO:0000256" key="2">
    <source>
        <dbReference type="ARBA" id="ARBA00023004"/>
    </source>
</evidence>
<dbReference type="NCBIfam" id="TIGR01701">
    <property type="entry name" value="Fdhalpha-like"/>
    <property type="match status" value="1"/>
</dbReference>
<dbReference type="Pfam" id="PF01568">
    <property type="entry name" value="Molydop_binding"/>
    <property type="match status" value="1"/>
</dbReference>
<evidence type="ECO:0000313" key="6">
    <source>
        <dbReference type="EMBL" id="TWT75022.1"/>
    </source>
</evidence>
<dbReference type="Gene3D" id="3.40.50.740">
    <property type="match status" value="1"/>
</dbReference>
<dbReference type="InterPro" id="IPR006656">
    <property type="entry name" value="Mopterin_OxRdtase"/>
</dbReference>
<comment type="caution">
    <text evidence="6">The sequence shown here is derived from an EMBL/GenBank/DDBJ whole genome shotgun (WGS) entry which is preliminary data.</text>
</comment>
<dbReference type="AlphaFoldDB" id="A0A5C5YJG0"/>
<dbReference type="PANTHER" id="PTHR43105:SF4">
    <property type="entry name" value="PROTEIN YDEP"/>
    <property type="match status" value="1"/>
</dbReference>
<dbReference type="SUPFAM" id="SSF53706">
    <property type="entry name" value="Formate dehydrogenase/DMSO reductase, domains 1-3"/>
    <property type="match status" value="1"/>
</dbReference>
<gene>
    <name evidence="6" type="primary">fdhF</name>
    <name evidence="6" type="ORF">CA85_03100</name>
</gene>
<dbReference type="RefSeq" id="WP_146389522.1">
    <property type="nucleotide sequence ID" value="NZ_SJPK01000001.1"/>
</dbReference>
<keyword evidence="1" id="KW-0479">Metal-binding</keyword>
<dbReference type="InterPro" id="IPR010046">
    <property type="entry name" value="Mopterin_OxRdtse_a_bac"/>
</dbReference>
<dbReference type="PANTHER" id="PTHR43105">
    <property type="entry name" value="RESPIRATORY NITRATE REDUCTASE"/>
    <property type="match status" value="1"/>
</dbReference>
<dbReference type="OrthoDB" id="9805142at2"/>
<dbReference type="GO" id="GO:0008863">
    <property type="term" value="F:formate dehydrogenase (NAD+) activity"/>
    <property type="evidence" value="ECO:0007669"/>
    <property type="project" value="InterPro"/>
</dbReference>
<dbReference type="InterPro" id="IPR050123">
    <property type="entry name" value="Prok_molybdopt-oxidoreductase"/>
</dbReference>
<evidence type="ECO:0000256" key="1">
    <source>
        <dbReference type="ARBA" id="ARBA00022723"/>
    </source>
</evidence>
<evidence type="ECO:0000259" key="4">
    <source>
        <dbReference type="Pfam" id="PF00384"/>
    </source>
</evidence>
<dbReference type="Gene3D" id="2.40.40.20">
    <property type="match status" value="1"/>
</dbReference>
<keyword evidence="6" id="KW-0560">Oxidoreductase</keyword>
<dbReference type="Proteomes" id="UP000318053">
    <property type="component" value="Unassembled WGS sequence"/>
</dbReference>
<dbReference type="InterPro" id="IPR037951">
    <property type="entry name" value="MopB_CT_YdeP"/>
</dbReference>
<protein>
    <submittedName>
        <fullName evidence="6">Formate dehydrogenase H</fullName>
        <ecNumber evidence="6">1.17.99.7</ecNumber>
    </submittedName>
</protein>
<proteinExistence type="predicted"/>
<keyword evidence="7" id="KW-1185">Reference proteome</keyword>
<dbReference type="EMBL" id="SJPK01000001">
    <property type="protein sequence ID" value="TWT75022.1"/>
    <property type="molecule type" value="Genomic_DNA"/>
</dbReference>
<dbReference type="SUPFAM" id="SSF50692">
    <property type="entry name" value="ADC-like"/>
    <property type="match status" value="1"/>
</dbReference>
<keyword evidence="2" id="KW-0408">Iron</keyword>
<dbReference type="Gene3D" id="3.40.228.10">
    <property type="entry name" value="Dimethylsulfoxide Reductase, domain 2"/>
    <property type="match status" value="1"/>
</dbReference>
<sequence>MKVRSGGGYRAILYSFKKGREAGGYWKFFKAMRTRNTCKTCALGMGGQQGGMVNEAGSFPEVCKKSMQAMASDMQPGIDPTFWKKHSVEELQKLSPRQLEYLGRLLHPVRYRAGSSHFETITWDEAFSSIADKFASLTPDETFWYFSGRSSNEAGFLLQLIARIYGTNNVNNCSYYCHQASGVGLQSSVGSGTATIDLEDLEKADLVFLIGGNPASNHPRLMTSLMHVRRHGGKVVVINPVRETGLVKFRIPSSPLSLLTGTKIASHYTMPHIGGDLALLWGIAKVLRSRDQIQLDFLKEHCRDDEAFLERVDSLEWDEIVSKSGVERAEIETIAEIYAASERTVFAWTMGITHHAHGVDNVQAIANLAMCRGMVGRPGAGLMPIRGHSNVQGIGSVGVTPKLKQQIFDALESKYQIKLPLSPGLDTLGCMEAAAEGRVKAALCLGGNLYGSNPDANFAADALSKLDLNVMLSTTMNTGHVHGLAQETIILPVLARDEEPEPTTQESMFNFVRLSDGGPRRLPGPRSEVEIISTLGQRLLGDDAGIDWEQMQHTETIRQWIGEVVPGYEAIQSIGESKKEFHIGGRILHQPTFGTEDGRAVMHCHDLPPLKGTADDELRLMTVRSEGQFNTVVYEEEDLYRNQDRRDIILMHPDDLQRLGLQHDERVRVENETGHMDSILARGYEDIRPGNALMYYPESNVLVSRYSDPHSKTPAFKGVVVKIRSMQTT</sequence>
<dbReference type="PIRSF" id="PIRSF000144">
    <property type="entry name" value="CbbBc"/>
    <property type="match status" value="1"/>
</dbReference>
<name>A0A5C5YJG0_9BACT</name>
<dbReference type="GO" id="GO:0016020">
    <property type="term" value="C:membrane"/>
    <property type="evidence" value="ECO:0007669"/>
    <property type="project" value="TreeGrafter"/>
</dbReference>
<dbReference type="GO" id="GO:0051539">
    <property type="term" value="F:4 iron, 4 sulfur cluster binding"/>
    <property type="evidence" value="ECO:0007669"/>
    <property type="project" value="InterPro"/>
</dbReference>
<dbReference type="GO" id="GO:0045333">
    <property type="term" value="P:cellular respiration"/>
    <property type="evidence" value="ECO:0007669"/>
    <property type="project" value="UniProtKB-ARBA"/>
</dbReference>
<dbReference type="EC" id="1.17.99.7" evidence="6"/>
<accession>A0A5C5YJG0</accession>
<evidence type="ECO:0000259" key="5">
    <source>
        <dbReference type="Pfam" id="PF01568"/>
    </source>
</evidence>
<dbReference type="Pfam" id="PF00384">
    <property type="entry name" value="Molybdopterin"/>
    <property type="match status" value="1"/>
</dbReference>
<dbReference type="InterPro" id="IPR009010">
    <property type="entry name" value="Asp_de-COase-like_dom_sf"/>
</dbReference>
<dbReference type="GO" id="GO:0043546">
    <property type="term" value="F:molybdopterin cofactor binding"/>
    <property type="evidence" value="ECO:0007669"/>
    <property type="project" value="InterPro"/>
</dbReference>
<feature type="domain" description="Molybdopterin dinucleotide-binding" evidence="5">
    <location>
        <begin position="618"/>
        <end position="719"/>
    </location>
</feature>
<evidence type="ECO:0000256" key="3">
    <source>
        <dbReference type="ARBA" id="ARBA00023014"/>
    </source>
</evidence>
<keyword evidence="3" id="KW-0411">Iron-sulfur</keyword>
<evidence type="ECO:0000313" key="7">
    <source>
        <dbReference type="Proteomes" id="UP000318053"/>
    </source>
</evidence>
<feature type="domain" description="Molybdopterin oxidoreductase" evidence="4">
    <location>
        <begin position="104"/>
        <end position="479"/>
    </location>
</feature>
<reference evidence="6 7" key="1">
    <citation type="submission" date="2019-02" db="EMBL/GenBank/DDBJ databases">
        <title>Deep-cultivation of Planctomycetes and their phenomic and genomic characterization uncovers novel biology.</title>
        <authorList>
            <person name="Wiegand S."/>
            <person name="Jogler M."/>
            <person name="Boedeker C."/>
            <person name="Pinto D."/>
            <person name="Vollmers J."/>
            <person name="Rivas-Marin E."/>
            <person name="Kohn T."/>
            <person name="Peeters S.H."/>
            <person name="Heuer A."/>
            <person name="Rast P."/>
            <person name="Oberbeckmann S."/>
            <person name="Bunk B."/>
            <person name="Jeske O."/>
            <person name="Meyerdierks A."/>
            <person name="Storesund J.E."/>
            <person name="Kallscheuer N."/>
            <person name="Luecker S."/>
            <person name="Lage O.M."/>
            <person name="Pohl T."/>
            <person name="Merkel B.J."/>
            <person name="Hornburger P."/>
            <person name="Mueller R.-W."/>
            <person name="Bruemmer F."/>
            <person name="Labrenz M."/>
            <person name="Spormann A.M."/>
            <person name="Op Den Camp H."/>
            <person name="Overmann J."/>
            <person name="Amann R."/>
            <person name="Jetten M.S.M."/>
            <person name="Mascher T."/>
            <person name="Medema M.H."/>
            <person name="Devos D.P."/>
            <person name="Kaster A.-K."/>
            <person name="Ovreas L."/>
            <person name="Rohde M."/>
            <person name="Galperin M.Y."/>
            <person name="Jogler C."/>
        </authorList>
    </citation>
    <scope>NUCLEOTIDE SEQUENCE [LARGE SCALE GENOMIC DNA]</scope>
    <source>
        <strain evidence="6 7">CA85</strain>
    </source>
</reference>